<feature type="transmembrane region" description="Helical" evidence="1">
    <location>
        <begin position="6"/>
        <end position="24"/>
    </location>
</feature>
<dbReference type="Proteomes" id="UP000283442">
    <property type="component" value="Unassembled WGS sequence"/>
</dbReference>
<feature type="transmembrane region" description="Helical" evidence="1">
    <location>
        <begin position="61"/>
        <end position="82"/>
    </location>
</feature>
<evidence type="ECO:0000256" key="1">
    <source>
        <dbReference type="SAM" id="Phobius"/>
    </source>
</evidence>
<sequence>MTRWKYISATVLLFIALILNRILIEGKYTTSSSLGVLALILFFVTSWKRARFLGYSTGKCISAIIAMFLPLVSFIMVIILICSSKKESVENMDDNDKQTLSKQSTSKFNERKGKILNFMHSYPMKFWVLIFCVISLISLLFFVPYKTSIPATYLKNHHSYETMNGTINYGTFSSKPNISKDLKQYTDISYGRLGLQEVIIAVVCAGGFILTISKRQ</sequence>
<comment type="caution">
    <text evidence="2">The sequence shown here is derived from an EMBL/GenBank/DDBJ whole genome shotgun (WGS) entry which is preliminary data.</text>
</comment>
<keyword evidence="1" id="KW-0472">Membrane</keyword>
<keyword evidence="1" id="KW-1133">Transmembrane helix</keyword>
<organism evidence="2 3">
    <name type="scientific">Mitsuokella multacida</name>
    <dbReference type="NCBI Taxonomy" id="52226"/>
    <lineage>
        <taxon>Bacteria</taxon>
        <taxon>Bacillati</taxon>
        <taxon>Bacillota</taxon>
        <taxon>Negativicutes</taxon>
        <taxon>Selenomonadales</taxon>
        <taxon>Selenomonadaceae</taxon>
        <taxon>Mitsuokella</taxon>
    </lineage>
</organism>
<feature type="transmembrane region" description="Helical" evidence="1">
    <location>
        <begin position="31"/>
        <end position="49"/>
    </location>
</feature>
<name>A0A414NWC2_9FIRM</name>
<dbReference type="RefSeq" id="WP_118176067.1">
    <property type="nucleotide sequence ID" value="NZ_JAQEAO010000001.1"/>
</dbReference>
<protein>
    <submittedName>
        <fullName evidence="2">Uncharacterized protein</fullName>
    </submittedName>
</protein>
<evidence type="ECO:0000313" key="3">
    <source>
        <dbReference type="Proteomes" id="UP000283442"/>
    </source>
</evidence>
<dbReference type="EMBL" id="QRHE01000006">
    <property type="protein sequence ID" value="RHF51437.1"/>
    <property type="molecule type" value="Genomic_DNA"/>
</dbReference>
<reference evidence="2 3" key="1">
    <citation type="submission" date="2018-08" db="EMBL/GenBank/DDBJ databases">
        <title>A genome reference for cultivated species of the human gut microbiota.</title>
        <authorList>
            <person name="Zou Y."/>
            <person name="Xue W."/>
            <person name="Luo G."/>
        </authorList>
    </citation>
    <scope>NUCLEOTIDE SEQUENCE [LARGE SCALE GENOMIC DNA]</scope>
    <source>
        <strain evidence="2 3">AM25-21AC</strain>
    </source>
</reference>
<feature type="transmembrane region" description="Helical" evidence="1">
    <location>
        <begin position="193"/>
        <end position="212"/>
    </location>
</feature>
<accession>A0A414NWC2</accession>
<proteinExistence type="predicted"/>
<keyword evidence="1" id="KW-0812">Transmembrane</keyword>
<gene>
    <name evidence="2" type="ORF">DW674_06635</name>
</gene>
<feature type="transmembrane region" description="Helical" evidence="1">
    <location>
        <begin position="126"/>
        <end position="145"/>
    </location>
</feature>
<dbReference type="AlphaFoldDB" id="A0A414NWC2"/>
<evidence type="ECO:0000313" key="2">
    <source>
        <dbReference type="EMBL" id="RHF51437.1"/>
    </source>
</evidence>